<dbReference type="PANTHER" id="PTHR32017:SF3">
    <property type="entry name" value="SPINDLE AND KINETOCHORE-ASSOCIATED PROTEIN 2"/>
    <property type="match status" value="1"/>
</dbReference>
<keyword evidence="8" id="KW-0498">Mitosis</keyword>
<keyword evidence="7" id="KW-0493">Microtubule</keyword>
<dbReference type="PANTHER" id="PTHR32017">
    <property type="entry name" value="SPINDLE AND KINETOCHORE-ASSOCIATED PROTEIN 2"/>
    <property type="match status" value="1"/>
</dbReference>
<keyword evidence="6" id="KW-0132">Cell division</keyword>
<evidence type="ECO:0000256" key="11">
    <source>
        <dbReference type="ARBA" id="ARBA00023306"/>
    </source>
</evidence>
<keyword evidence="5" id="KW-0963">Cytoplasm</keyword>
<dbReference type="Pfam" id="PF16740">
    <property type="entry name" value="SKA2"/>
    <property type="match status" value="1"/>
</dbReference>
<keyword evidence="16" id="KW-1185">Reference proteome</keyword>
<comment type="caution">
    <text evidence="15">The sequence shown here is derived from an EMBL/GenBank/DDBJ whole genome shotgun (WGS) entry which is preliminary data.</text>
</comment>
<keyword evidence="10" id="KW-0206">Cytoskeleton</keyword>
<keyword evidence="4" id="KW-0158">Chromosome</keyword>
<proteinExistence type="inferred from homology"/>
<gene>
    <name evidence="15" type="primary">ska2</name>
    <name evidence="15" type="ORF">N1851_010884</name>
</gene>
<evidence type="ECO:0000256" key="9">
    <source>
        <dbReference type="ARBA" id="ARBA00022838"/>
    </source>
</evidence>
<dbReference type="GO" id="GO:0000940">
    <property type="term" value="C:outer kinetochore"/>
    <property type="evidence" value="ECO:0007669"/>
    <property type="project" value="InterPro"/>
</dbReference>
<evidence type="ECO:0000256" key="4">
    <source>
        <dbReference type="ARBA" id="ARBA00022454"/>
    </source>
</evidence>
<dbReference type="InterPro" id="IPR026762">
    <property type="entry name" value="Ska2"/>
</dbReference>
<keyword evidence="9" id="KW-0995">Kinetochore</keyword>
<dbReference type="Gene3D" id="6.10.250.1380">
    <property type="match status" value="1"/>
</dbReference>
<evidence type="ECO:0000256" key="7">
    <source>
        <dbReference type="ARBA" id="ARBA00022701"/>
    </source>
</evidence>
<name>A0AA47MYW1_MERPO</name>
<keyword evidence="11" id="KW-0131">Cell cycle</keyword>
<evidence type="ECO:0000256" key="3">
    <source>
        <dbReference type="ARBA" id="ARBA00010684"/>
    </source>
</evidence>
<sequence>MGISRFILANQLFVQFQKSEADLDYIEKRLKLDFINANHTGDGAPAEENLVGLLEYLGPIKAKHAALSTQVKEITAAHKESMDSIRSQLDGTLQLIQHFQQTGITEISALTDSEREAAELCGQGPSQNTADKPLGRLHRLAYAQTLVDRPQHLLLHQHLSSKNSGPLTLQKIKQ</sequence>
<evidence type="ECO:0000256" key="5">
    <source>
        <dbReference type="ARBA" id="ARBA00022490"/>
    </source>
</evidence>
<dbReference type="GO" id="GO:0051301">
    <property type="term" value="P:cell division"/>
    <property type="evidence" value="ECO:0007669"/>
    <property type="project" value="UniProtKB-KW"/>
</dbReference>
<dbReference type="AlphaFoldDB" id="A0AA47MYW1"/>
<feature type="domain" description="Ska2 N-terminal" evidence="14">
    <location>
        <begin position="10"/>
        <end position="120"/>
    </location>
</feature>
<dbReference type="EMBL" id="JAOPHQ010001997">
    <property type="protein sequence ID" value="KAK0148804.1"/>
    <property type="molecule type" value="Genomic_DNA"/>
</dbReference>
<dbReference type="InterPro" id="IPR042091">
    <property type="entry name" value="Ska2_N"/>
</dbReference>
<dbReference type="GO" id="GO:0008017">
    <property type="term" value="F:microtubule binding"/>
    <property type="evidence" value="ECO:0007669"/>
    <property type="project" value="InterPro"/>
</dbReference>
<evidence type="ECO:0000313" key="16">
    <source>
        <dbReference type="Proteomes" id="UP001174136"/>
    </source>
</evidence>
<evidence type="ECO:0000256" key="12">
    <source>
        <dbReference type="ARBA" id="ARBA00023328"/>
    </source>
</evidence>
<evidence type="ECO:0000313" key="15">
    <source>
        <dbReference type="EMBL" id="KAK0148804.1"/>
    </source>
</evidence>
<dbReference type="GO" id="GO:0007059">
    <property type="term" value="P:chromosome segregation"/>
    <property type="evidence" value="ECO:0007669"/>
    <property type="project" value="InterPro"/>
</dbReference>
<organism evidence="15 16">
    <name type="scientific">Merluccius polli</name>
    <name type="common">Benguela hake</name>
    <name type="synonym">Merluccius cadenati</name>
    <dbReference type="NCBI Taxonomy" id="89951"/>
    <lineage>
        <taxon>Eukaryota</taxon>
        <taxon>Metazoa</taxon>
        <taxon>Chordata</taxon>
        <taxon>Craniata</taxon>
        <taxon>Vertebrata</taxon>
        <taxon>Euteleostomi</taxon>
        <taxon>Actinopterygii</taxon>
        <taxon>Neopterygii</taxon>
        <taxon>Teleostei</taxon>
        <taxon>Neoteleostei</taxon>
        <taxon>Acanthomorphata</taxon>
        <taxon>Zeiogadaria</taxon>
        <taxon>Gadariae</taxon>
        <taxon>Gadiformes</taxon>
        <taxon>Gadoidei</taxon>
        <taxon>Merlucciidae</taxon>
        <taxon>Merluccius</taxon>
    </lineage>
</organism>
<evidence type="ECO:0000256" key="13">
    <source>
        <dbReference type="ARBA" id="ARBA00029651"/>
    </source>
</evidence>
<comment type="subcellular location">
    <subcellularLocation>
        <location evidence="2">Chromosome</location>
        <location evidence="2">Centromere</location>
        <location evidence="2">Kinetochore</location>
    </subcellularLocation>
    <subcellularLocation>
        <location evidence="1">Cytoplasm</location>
        <location evidence="1">Cytoskeleton</location>
        <location evidence="1">Spindle</location>
    </subcellularLocation>
</comment>
<keyword evidence="12" id="KW-0137">Centromere</keyword>
<dbReference type="GO" id="GO:0005876">
    <property type="term" value="C:spindle microtubule"/>
    <property type="evidence" value="ECO:0007669"/>
    <property type="project" value="InterPro"/>
</dbReference>
<dbReference type="GO" id="GO:0000278">
    <property type="term" value="P:mitotic cell cycle"/>
    <property type="evidence" value="ECO:0007669"/>
    <property type="project" value="TreeGrafter"/>
</dbReference>
<evidence type="ECO:0000256" key="6">
    <source>
        <dbReference type="ARBA" id="ARBA00022618"/>
    </source>
</evidence>
<evidence type="ECO:0000256" key="10">
    <source>
        <dbReference type="ARBA" id="ARBA00023212"/>
    </source>
</evidence>
<protein>
    <recommendedName>
        <fullName evidence="13">Protein FAM33A</fullName>
    </recommendedName>
</protein>
<evidence type="ECO:0000259" key="14">
    <source>
        <dbReference type="Pfam" id="PF16740"/>
    </source>
</evidence>
<dbReference type="Proteomes" id="UP001174136">
    <property type="component" value="Unassembled WGS sequence"/>
</dbReference>
<evidence type="ECO:0000256" key="1">
    <source>
        <dbReference type="ARBA" id="ARBA00004186"/>
    </source>
</evidence>
<reference evidence="15" key="1">
    <citation type="journal article" date="2023" name="Front. Mar. Sci.">
        <title>A new Merluccius polli reference genome to investigate the effects of global change in West African waters.</title>
        <authorList>
            <person name="Mateo J.L."/>
            <person name="Blanco-Fernandez C."/>
            <person name="Garcia-Vazquez E."/>
            <person name="Machado-Schiaffino G."/>
        </authorList>
    </citation>
    <scope>NUCLEOTIDE SEQUENCE</scope>
    <source>
        <strain evidence="15">C29</strain>
        <tissue evidence="15">Fin</tissue>
    </source>
</reference>
<evidence type="ECO:0000256" key="8">
    <source>
        <dbReference type="ARBA" id="ARBA00022776"/>
    </source>
</evidence>
<comment type="similarity">
    <text evidence="3">Belongs to the SKA2 family.</text>
</comment>
<accession>A0AA47MYW1</accession>
<evidence type="ECO:0000256" key="2">
    <source>
        <dbReference type="ARBA" id="ARBA00004629"/>
    </source>
</evidence>